<dbReference type="AlphaFoldDB" id="A0A8C7IT55"/>
<dbReference type="PROSITE" id="PS50212">
    <property type="entry name" value="RASGEF_NTER"/>
    <property type="match status" value="1"/>
</dbReference>
<dbReference type="PROSITE" id="PS00479">
    <property type="entry name" value="ZF_DAG_PE_1"/>
    <property type="match status" value="1"/>
</dbReference>
<dbReference type="CDD" id="cd06224">
    <property type="entry name" value="REM"/>
    <property type="match status" value="1"/>
</dbReference>
<evidence type="ECO:0000259" key="12">
    <source>
        <dbReference type="PROSITE" id="PS50222"/>
    </source>
</evidence>
<evidence type="ECO:0000256" key="3">
    <source>
        <dbReference type="ARBA" id="ARBA00022723"/>
    </source>
</evidence>
<dbReference type="InterPro" id="IPR023578">
    <property type="entry name" value="Ras_GEF_dom_sf"/>
</dbReference>
<feature type="region of interest" description="Disordered" evidence="8">
    <location>
        <begin position="1"/>
        <end position="33"/>
    </location>
</feature>
<dbReference type="PROSITE" id="PS50009">
    <property type="entry name" value="RASGEF_CAT"/>
    <property type="match status" value="1"/>
</dbReference>
<keyword evidence="3" id="KW-0479">Metal-binding</keyword>
<evidence type="ECO:0000259" key="10">
    <source>
        <dbReference type="PROSITE" id="PS50081"/>
    </source>
</evidence>
<keyword evidence="4" id="KW-0863">Zinc-finger</keyword>
<dbReference type="InterPro" id="IPR008937">
    <property type="entry name" value="Ras-like_GEF"/>
</dbReference>
<evidence type="ECO:0000256" key="1">
    <source>
        <dbReference type="ARBA" id="ARBA00009566"/>
    </source>
</evidence>
<comment type="similarity">
    <text evidence="1">Belongs to the RASGRP family.</text>
</comment>
<dbReference type="Proteomes" id="UP000694557">
    <property type="component" value="Unassembled WGS sequence"/>
</dbReference>
<evidence type="ECO:0000313" key="13">
    <source>
        <dbReference type="Ensembl" id="ENSOKIP00005076935.1"/>
    </source>
</evidence>
<reference evidence="13" key="1">
    <citation type="submission" date="2025-08" db="UniProtKB">
        <authorList>
            <consortium name="Ensembl"/>
        </authorList>
    </citation>
    <scope>IDENTIFICATION</scope>
</reference>
<keyword evidence="6" id="KW-0106">Calcium</keyword>
<evidence type="ECO:0000259" key="11">
    <source>
        <dbReference type="PROSITE" id="PS50212"/>
    </source>
</evidence>
<dbReference type="Pfam" id="PF00617">
    <property type="entry name" value="RasGEF"/>
    <property type="match status" value="1"/>
</dbReference>
<proteinExistence type="inferred from homology"/>
<feature type="domain" description="Ras-GEF" evidence="9">
    <location>
        <begin position="226"/>
        <end position="457"/>
    </location>
</feature>
<evidence type="ECO:0000256" key="7">
    <source>
        <dbReference type="PROSITE-ProRule" id="PRU00168"/>
    </source>
</evidence>
<dbReference type="PANTHER" id="PTHR23113">
    <property type="entry name" value="GUANINE NUCLEOTIDE EXCHANGE FACTOR"/>
    <property type="match status" value="1"/>
</dbReference>
<evidence type="ECO:0000313" key="14">
    <source>
        <dbReference type="Proteomes" id="UP000694557"/>
    </source>
</evidence>
<dbReference type="GO" id="GO:0008270">
    <property type="term" value="F:zinc ion binding"/>
    <property type="evidence" value="ECO:0007669"/>
    <property type="project" value="UniProtKB-KW"/>
</dbReference>
<dbReference type="Gene3D" id="3.30.60.20">
    <property type="match status" value="1"/>
</dbReference>
<dbReference type="InterPro" id="IPR020454">
    <property type="entry name" value="DAG/PE-bd"/>
</dbReference>
<dbReference type="InterPro" id="IPR011992">
    <property type="entry name" value="EF-hand-dom_pair"/>
</dbReference>
<evidence type="ECO:0000256" key="5">
    <source>
        <dbReference type="ARBA" id="ARBA00022833"/>
    </source>
</evidence>
<evidence type="ECO:0000259" key="9">
    <source>
        <dbReference type="PROSITE" id="PS50009"/>
    </source>
</evidence>
<dbReference type="GO" id="GO:0005085">
    <property type="term" value="F:guanyl-nucleotide exchange factor activity"/>
    <property type="evidence" value="ECO:0007669"/>
    <property type="project" value="UniProtKB-KW"/>
</dbReference>
<dbReference type="PROSITE" id="PS50222">
    <property type="entry name" value="EF_HAND_2"/>
    <property type="match status" value="1"/>
</dbReference>
<dbReference type="InterPro" id="IPR046349">
    <property type="entry name" value="C1-like_sf"/>
</dbReference>
<dbReference type="PANTHER" id="PTHR23113:SF157">
    <property type="entry name" value="RAS GUANYL-RELEASING PROTEIN 4"/>
    <property type="match status" value="1"/>
</dbReference>
<accession>A0A8C7IT55</accession>
<keyword evidence="2 7" id="KW-0344">Guanine-nucleotide releasing factor</keyword>
<dbReference type="Gene3D" id="1.10.238.10">
    <property type="entry name" value="EF-hand"/>
    <property type="match status" value="1"/>
</dbReference>
<dbReference type="SMART" id="SM00109">
    <property type="entry name" value="C1"/>
    <property type="match status" value="1"/>
</dbReference>
<dbReference type="InterPro" id="IPR001895">
    <property type="entry name" value="RASGEF_cat_dom"/>
</dbReference>
<dbReference type="Ensembl" id="ENSOKIT00005081976.1">
    <property type="protein sequence ID" value="ENSOKIP00005076935.1"/>
    <property type="gene ID" value="ENSOKIG00005033258.1"/>
</dbReference>
<dbReference type="InterPro" id="IPR036964">
    <property type="entry name" value="RASGEF_cat_dom_sf"/>
</dbReference>
<feature type="domain" description="Phorbol-ester/DAG-type" evidence="10">
    <location>
        <begin position="564"/>
        <end position="614"/>
    </location>
</feature>
<dbReference type="KEGG" id="oki:109909510"/>
<dbReference type="SMART" id="SM00054">
    <property type="entry name" value="EFh"/>
    <property type="match status" value="1"/>
</dbReference>
<dbReference type="PROSITE" id="PS50081">
    <property type="entry name" value="ZF_DAG_PE_2"/>
    <property type="match status" value="1"/>
</dbReference>
<dbReference type="GO" id="GO:0005509">
    <property type="term" value="F:calcium ion binding"/>
    <property type="evidence" value="ECO:0007669"/>
    <property type="project" value="InterPro"/>
</dbReference>
<dbReference type="SUPFAM" id="SSF47473">
    <property type="entry name" value="EF-hand"/>
    <property type="match status" value="1"/>
</dbReference>
<dbReference type="InterPro" id="IPR000651">
    <property type="entry name" value="Ras-like_Gua-exchang_fac_N"/>
</dbReference>
<dbReference type="Pfam" id="PF00130">
    <property type="entry name" value="C1_1"/>
    <property type="match status" value="1"/>
</dbReference>
<gene>
    <name evidence="13" type="primary">rasgrp4</name>
</gene>
<evidence type="ECO:0000256" key="8">
    <source>
        <dbReference type="SAM" id="MobiDB-lite"/>
    </source>
</evidence>
<sequence>MSRDEERRITMNKAKRKSRVDSPGGVRSRRTVQRRMTCPSFPEITRVLQNPVPSPLTRSASLDELILRCLHCFDSDGKLSRGSQLVHMTLMMHSWVVPSQTFAQKLLALYKDCPVEKRGLRRPQVCHLIRQWISRFPAVFEADPQLEQMMGELWTLARSETQDIIDTSYLYDAIPPCLFEYASCHRGKCSCTFETFSQLSPVIPVSQAPSQSVKKRKVSLLFDHMEPDEMAEHLSYLEFKNFCNVSFLDYRSYVVRGSVRDNPSLERSVMMCNGVSQWVQLMILSRHTAQQRAQVFTKFLHVAQRLHALQNFNTLMAVTGGLCHSSISRLKDTASLLPPDVTKALSEMTELLSSSSNYSNYRRVYSECSGFKVPILGVHLKDLISLNEALPDYLEEQKINLGKLQHLYSNISDLLSVHSCSPPFEANKDLLHLLTLSLDLYYTEDEIYELSYTKEPKNPKTQPVAPVKSPVVAEWGSGVTPRLDPDTISKHVKQMVDSIMKNYDLNQDGYISLEDFKKIAANFPFSFCNNDSDREGEISHQQINSYFMRGMSVCAKLGYNFKNVHNFHETTYKRPTFCDTCGGFLWGVIKQGFHCRDCGVNCHRHCQDLCGMQCVKRDRVYAGSCPSTPASALTPVPDLLTKANSWSSSEDNTFVFPGGNSNWGNNRNRRDLDRSPLGNRGDSALSDRSTQTDPGLWMPVSVDKKGNQQVLPIERDRGSVVKPQRFLGSSMPASFLQEKMEELNLIRDKSREPD</sequence>
<feature type="domain" description="N-terminal Ras-GEF" evidence="11">
    <location>
        <begin position="53"/>
        <end position="178"/>
    </location>
</feature>
<dbReference type="SMART" id="SM00147">
    <property type="entry name" value="RasGEF"/>
    <property type="match status" value="1"/>
</dbReference>
<evidence type="ECO:0000256" key="2">
    <source>
        <dbReference type="ARBA" id="ARBA00022658"/>
    </source>
</evidence>
<dbReference type="SMART" id="SM00229">
    <property type="entry name" value="RasGEFN"/>
    <property type="match status" value="1"/>
</dbReference>
<dbReference type="Gene3D" id="1.20.870.10">
    <property type="entry name" value="Son of sevenless (SoS) protein Chain: S domain 1"/>
    <property type="match status" value="1"/>
</dbReference>
<dbReference type="InterPro" id="IPR018247">
    <property type="entry name" value="EF_Hand_1_Ca_BS"/>
</dbReference>
<keyword evidence="5" id="KW-0862">Zinc</keyword>
<evidence type="ECO:0000256" key="4">
    <source>
        <dbReference type="ARBA" id="ARBA00022771"/>
    </source>
</evidence>
<dbReference type="GO" id="GO:0005886">
    <property type="term" value="C:plasma membrane"/>
    <property type="evidence" value="ECO:0007669"/>
    <property type="project" value="TreeGrafter"/>
</dbReference>
<feature type="domain" description="EF-hand" evidence="12">
    <location>
        <begin position="491"/>
        <end position="526"/>
    </location>
</feature>
<protein>
    <submittedName>
        <fullName evidence="13">RAS guanyl releasing protein 4</fullName>
    </submittedName>
</protein>
<dbReference type="FunFam" id="1.10.840.10:FF:000003">
    <property type="entry name" value="Ras guanyl-releasing protein 3 isoform 1"/>
    <property type="match status" value="1"/>
</dbReference>
<reference evidence="13" key="2">
    <citation type="submission" date="2025-09" db="UniProtKB">
        <authorList>
            <consortium name="Ensembl"/>
        </authorList>
    </citation>
    <scope>IDENTIFICATION</scope>
</reference>
<dbReference type="InterPro" id="IPR002048">
    <property type="entry name" value="EF_hand_dom"/>
</dbReference>
<dbReference type="SUPFAM" id="SSF48366">
    <property type="entry name" value="Ras GEF"/>
    <property type="match status" value="1"/>
</dbReference>
<dbReference type="CDD" id="cd00155">
    <property type="entry name" value="RasGEF"/>
    <property type="match status" value="1"/>
</dbReference>
<dbReference type="SUPFAM" id="SSF57889">
    <property type="entry name" value="Cysteine-rich domain"/>
    <property type="match status" value="1"/>
</dbReference>
<evidence type="ECO:0000256" key="6">
    <source>
        <dbReference type="ARBA" id="ARBA00022837"/>
    </source>
</evidence>
<dbReference type="Gene3D" id="1.10.840.10">
    <property type="entry name" value="Ras guanine-nucleotide exchange factors catalytic domain"/>
    <property type="match status" value="1"/>
</dbReference>
<dbReference type="InterPro" id="IPR002219">
    <property type="entry name" value="PKC_DAG/PE"/>
</dbReference>
<name>A0A8C7IT55_ONCKI</name>
<dbReference type="GO" id="GO:0007265">
    <property type="term" value="P:Ras protein signal transduction"/>
    <property type="evidence" value="ECO:0007669"/>
    <property type="project" value="TreeGrafter"/>
</dbReference>
<organism evidence="13 14">
    <name type="scientific">Oncorhynchus kisutch</name>
    <name type="common">Coho salmon</name>
    <name type="synonym">Salmo kisutch</name>
    <dbReference type="NCBI Taxonomy" id="8019"/>
    <lineage>
        <taxon>Eukaryota</taxon>
        <taxon>Metazoa</taxon>
        <taxon>Chordata</taxon>
        <taxon>Craniata</taxon>
        <taxon>Vertebrata</taxon>
        <taxon>Euteleostomi</taxon>
        <taxon>Actinopterygii</taxon>
        <taxon>Neopterygii</taxon>
        <taxon>Teleostei</taxon>
        <taxon>Protacanthopterygii</taxon>
        <taxon>Salmoniformes</taxon>
        <taxon>Salmonidae</taxon>
        <taxon>Salmoninae</taxon>
        <taxon>Oncorhynchus</taxon>
    </lineage>
</organism>
<dbReference type="PROSITE" id="PS00018">
    <property type="entry name" value="EF_HAND_1"/>
    <property type="match status" value="1"/>
</dbReference>
<feature type="region of interest" description="Disordered" evidence="8">
    <location>
        <begin position="657"/>
        <end position="703"/>
    </location>
</feature>
<dbReference type="PRINTS" id="PR00008">
    <property type="entry name" value="DAGPEDOMAIN"/>
</dbReference>
<keyword evidence="14" id="KW-1185">Reference proteome</keyword>
<dbReference type="GeneTree" id="ENSGT00940000159883"/>
<dbReference type="CTD" id="115727"/>